<dbReference type="AlphaFoldDB" id="A0AAE3QK09"/>
<evidence type="ECO:0000313" key="2">
    <source>
        <dbReference type="Proteomes" id="UP001241110"/>
    </source>
</evidence>
<evidence type="ECO:0000313" key="1">
    <source>
        <dbReference type="EMBL" id="MDJ1480300.1"/>
    </source>
</evidence>
<proteinExistence type="predicted"/>
<name>A0AAE3QK09_9BACT</name>
<organism evidence="1 2">
    <name type="scientific">Xanthocytophaga flava</name>
    <dbReference type="NCBI Taxonomy" id="3048013"/>
    <lineage>
        <taxon>Bacteria</taxon>
        <taxon>Pseudomonadati</taxon>
        <taxon>Bacteroidota</taxon>
        <taxon>Cytophagia</taxon>
        <taxon>Cytophagales</taxon>
        <taxon>Rhodocytophagaceae</taxon>
        <taxon>Xanthocytophaga</taxon>
    </lineage>
</organism>
<accession>A0AAE3QK09</accession>
<dbReference type="EMBL" id="JASJOS010000003">
    <property type="protein sequence ID" value="MDJ1480300.1"/>
    <property type="molecule type" value="Genomic_DNA"/>
</dbReference>
<reference evidence="1" key="1">
    <citation type="submission" date="2023-05" db="EMBL/GenBank/DDBJ databases">
        <authorList>
            <person name="Zhang X."/>
        </authorList>
    </citation>
    <scope>NUCLEOTIDE SEQUENCE</scope>
    <source>
        <strain evidence="1">YF14B1</strain>
    </source>
</reference>
<sequence>MNTDLTIELLAKIEEVDQNIHNLFYLVGQIKSNSFRYPENVATQNRQIRRIEEFIVFLEMQKTRLYHTVETINKKPHFEFVQTIEVA</sequence>
<comment type="caution">
    <text evidence="1">The sequence shown here is derived from an EMBL/GenBank/DDBJ whole genome shotgun (WGS) entry which is preliminary data.</text>
</comment>
<dbReference type="RefSeq" id="WP_313976872.1">
    <property type="nucleotide sequence ID" value="NZ_JASJOS010000003.1"/>
</dbReference>
<protein>
    <submittedName>
        <fullName evidence="1">Uncharacterized protein</fullName>
    </submittedName>
</protein>
<gene>
    <name evidence="1" type="ORF">QNI16_07375</name>
</gene>
<dbReference type="Proteomes" id="UP001241110">
    <property type="component" value="Unassembled WGS sequence"/>
</dbReference>